<keyword evidence="2" id="KW-0378">Hydrolase</keyword>
<dbReference type="EMBL" id="JBHUMV010000002">
    <property type="protein sequence ID" value="MFD2753551.1"/>
    <property type="molecule type" value="Genomic_DNA"/>
</dbReference>
<evidence type="ECO:0000313" key="2">
    <source>
        <dbReference type="EMBL" id="MFD2753551.1"/>
    </source>
</evidence>
<dbReference type="InterPro" id="IPR050228">
    <property type="entry name" value="Carboxylesterase_BioH"/>
</dbReference>
<dbReference type="PANTHER" id="PTHR43194">
    <property type="entry name" value="HYDROLASE ALPHA/BETA FOLD FAMILY"/>
    <property type="match status" value="1"/>
</dbReference>
<dbReference type="Gene3D" id="3.40.50.1820">
    <property type="entry name" value="alpha/beta hydrolase"/>
    <property type="match status" value="1"/>
</dbReference>
<dbReference type="Pfam" id="PF12697">
    <property type="entry name" value="Abhydrolase_6"/>
    <property type="match status" value="1"/>
</dbReference>
<sequence>MPQAAITGAAERVRIPWRGRQVEIEYQWLEADRPDAPVMIFLHEGLGSLAMWKDFPARVCRAAGLRGLVYSRPGYGNSTPRPPEEAWAADFMHRQAYEVLPALREALGLARPAWLLGHSDGGSIALLHAARFPELTAGTVLMAPHVMVEDISVASIARAAEAYRQGGLRERLARYHADVDSAFGAWAGIWLDPAFRRWNIEAEAAGLRSPTLAIQGLDDEYGTLEQVRAIARIALSVKLLELPACGHSPHRDQPLQVTESIRQFIQTSRRQA</sequence>
<reference evidence="3" key="1">
    <citation type="journal article" date="2019" name="Int. J. Syst. Evol. Microbiol.">
        <title>The Global Catalogue of Microorganisms (GCM) 10K type strain sequencing project: providing services to taxonomists for standard genome sequencing and annotation.</title>
        <authorList>
            <consortium name="The Broad Institute Genomics Platform"/>
            <consortium name="The Broad Institute Genome Sequencing Center for Infectious Disease"/>
            <person name="Wu L."/>
            <person name="Ma J."/>
        </authorList>
    </citation>
    <scope>NUCLEOTIDE SEQUENCE [LARGE SCALE GENOMIC DNA]</scope>
    <source>
        <strain evidence="3">TISTR 1906</strain>
    </source>
</reference>
<protein>
    <submittedName>
        <fullName evidence="2">Alpha/beta fold hydrolase</fullName>
    </submittedName>
</protein>
<organism evidence="2 3">
    <name type="scientific">Comamonas terrae</name>
    <dbReference type="NCBI Taxonomy" id="673548"/>
    <lineage>
        <taxon>Bacteria</taxon>
        <taxon>Pseudomonadati</taxon>
        <taxon>Pseudomonadota</taxon>
        <taxon>Betaproteobacteria</taxon>
        <taxon>Burkholderiales</taxon>
        <taxon>Comamonadaceae</taxon>
        <taxon>Comamonas</taxon>
    </lineage>
</organism>
<dbReference type="PANTHER" id="PTHR43194:SF2">
    <property type="entry name" value="PEROXISOMAL MEMBRANE PROTEIN LPX1"/>
    <property type="match status" value="1"/>
</dbReference>
<evidence type="ECO:0000313" key="3">
    <source>
        <dbReference type="Proteomes" id="UP001597463"/>
    </source>
</evidence>
<accession>A0ABW5UIW2</accession>
<proteinExistence type="predicted"/>
<dbReference type="Proteomes" id="UP001597463">
    <property type="component" value="Unassembled WGS sequence"/>
</dbReference>
<gene>
    <name evidence="2" type="ORF">ACFSW6_05600</name>
</gene>
<comment type="caution">
    <text evidence="2">The sequence shown here is derived from an EMBL/GenBank/DDBJ whole genome shotgun (WGS) entry which is preliminary data.</text>
</comment>
<evidence type="ECO:0000259" key="1">
    <source>
        <dbReference type="Pfam" id="PF12697"/>
    </source>
</evidence>
<dbReference type="SUPFAM" id="SSF53474">
    <property type="entry name" value="alpha/beta-Hydrolases"/>
    <property type="match status" value="1"/>
</dbReference>
<keyword evidence="3" id="KW-1185">Reference proteome</keyword>
<dbReference type="GO" id="GO:0016787">
    <property type="term" value="F:hydrolase activity"/>
    <property type="evidence" value="ECO:0007669"/>
    <property type="project" value="UniProtKB-KW"/>
</dbReference>
<dbReference type="InterPro" id="IPR029058">
    <property type="entry name" value="AB_hydrolase_fold"/>
</dbReference>
<dbReference type="InterPro" id="IPR000073">
    <property type="entry name" value="AB_hydrolase_1"/>
</dbReference>
<name>A0ABW5UIW2_9BURK</name>
<feature type="domain" description="AB hydrolase-1" evidence="1">
    <location>
        <begin position="40"/>
        <end position="257"/>
    </location>
</feature>
<dbReference type="RefSeq" id="WP_066475383.1">
    <property type="nucleotide sequence ID" value="NZ_BCNT01000004.1"/>
</dbReference>